<sequence length="177" mass="19227">MSPFNDYCIVCEKLIVSTPSSFVNQLSNDHGNSNSNNNASSSNSSISLSTLVESERLYCSESCRLKDANAQQQQQRSVLSLPPINNDEISTFALNSANKPNIIINTTENKNTQSNNNIHDNTNIASSNNNGYNNNENGSLSVPTNYTVNTPLNGANLEESDSLITSPLLLPKKITKT</sequence>
<proteinExistence type="predicted"/>
<organism evidence="1 2">
    <name type="scientific">Naumovozyma dairenensis (strain ATCC 10597 / BCRC 20456 / CBS 421 / NBRC 0211 / NRRL Y-12639)</name>
    <name type="common">Saccharomyces dairenensis</name>
    <dbReference type="NCBI Taxonomy" id="1071378"/>
    <lineage>
        <taxon>Eukaryota</taxon>
        <taxon>Fungi</taxon>
        <taxon>Dikarya</taxon>
        <taxon>Ascomycota</taxon>
        <taxon>Saccharomycotina</taxon>
        <taxon>Saccharomycetes</taxon>
        <taxon>Saccharomycetales</taxon>
        <taxon>Saccharomycetaceae</taxon>
        <taxon>Naumovozyma</taxon>
    </lineage>
</organism>
<dbReference type="EMBL" id="HE580270">
    <property type="protein sequence ID" value="CCD24690.1"/>
    <property type="molecule type" value="Genomic_DNA"/>
</dbReference>
<dbReference type="OrthoDB" id="2563506at2759"/>
<dbReference type="AlphaFoldDB" id="G0WA79"/>
<dbReference type="KEGG" id="ndi:NDAI_0D03760"/>
<evidence type="ECO:0000313" key="2">
    <source>
        <dbReference type="Proteomes" id="UP000000689"/>
    </source>
</evidence>
<name>G0WA79_NAUDC</name>
<dbReference type="Pfam" id="PF12855">
    <property type="entry name" value="Ecl1"/>
    <property type="match status" value="1"/>
</dbReference>
<keyword evidence="2" id="KW-1185">Reference proteome</keyword>
<dbReference type="HOGENOM" id="CLU_1518279_0_0_1"/>
<evidence type="ECO:0000313" key="1">
    <source>
        <dbReference type="EMBL" id="CCD24690.1"/>
    </source>
</evidence>
<dbReference type="GeneID" id="11495144"/>
<protein>
    <submittedName>
        <fullName evidence="1">Uncharacterized protein</fullName>
    </submittedName>
</protein>
<dbReference type="Proteomes" id="UP000000689">
    <property type="component" value="Chromosome 4"/>
</dbReference>
<reference evidence="1 2" key="1">
    <citation type="journal article" date="2011" name="Proc. Natl. Acad. Sci. U.S.A.">
        <title>Evolutionary erosion of yeast sex chromosomes by mating-type switching accidents.</title>
        <authorList>
            <person name="Gordon J.L."/>
            <person name="Armisen D."/>
            <person name="Proux-Wera E."/>
            <person name="Oheigeartaigh S.S."/>
            <person name="Byrne K.P."/>
            <person name="Wolfe K.H."/>
        </authorList>
    </citation>
    <scope>NUCLEOTIDE SEQUENCE [LARGE SCALE GENOMIC DNA]</scope>
    <source>
        <strain evidence="2">ATCC 10597 / BCRC 20456 / CBS 421 / NBRC 0211 / NRRL Y-12639</strain>
    </source>
</reference>
<dbReference type="RefSeq" id="XP_003669933.1">
    <property type="nucleotide sequence ID" value="XM_003669885.1"/>
</dbReference>
<accession>G0WA79</accession>
<gene>
    <name evidence="1" type="primary">NDAI0D03760</name>
    <name evidence="1" type="ordered locus">NDAI_0D03760</name>
</gene>
<dbReference type="InterPro" id="IPR024368">
    <property type="entry name" value="Ecl1/2/3"/>
</dbReference>